<feature type="transmembrane region" description="Helical" evidence="1">
    <location>
        <begin position="254"/>
        <end position="276"/>
    </location>
</feature>
<name>A0ABV2TQC8_9RHOO</name>
<dbReference type="SMART" id="SM00195">
    <property type="entry name" value="DSPc"/>
    <property type="match status" value="1"/>
</dbReference>
<organism evidence="3 4">
    <name type="scientific">Uliginosibacterium flavum</name>
    <dbReference type="NCBI Taxonomy" id="1396831"/>
    <lineage>
        <taxon>Bacteria</taxon>
        <taxon>Pseudomonadati</taxon>
        <taxon>Pseudomonadota</taxon>
        <taxon>Betaproteobacteria</taxon>
        <taxon>Rhodocyclales</taxon>
        <taxon>Zoogloeaceae</taxon>
        <taxon>Uliginosibacterium</taxon>
    </lineage>
</organism>
<dbReference type="Proteomes" id="UP001549691">
    <property type="component" value="Unassembled WGS sequence"/>
</dbReference>
<feature type="transmembrane region" description="Helical" evidence="1">
    <location>
        <begin position="61"/>
        <end position="83"/>
    </location>
</feature>
<keyword evidence="1" id="KW-1133">Transmembrane helix</keyword>
<comment type="caution">
    <text evidence="3">The sequence shown here is derived from an EMBL/GenBank/DDBJ whole genome shotgun (WGS) entry which is preliminary data.</text>
</comment>
<feature type="transmembrane region" description="Helical" evidence="1">
    <location>
        <begin position="227"/>
        <end position="248"/>
    </location>
</feature>
<accession>A0ABV2TQC8</accession>
<dbReference type="InterPro" id="IPR000387">
    <property type="entry name" value="Tyr_Pase_dom"/>
</dbReference>
<feature type="transmembrane region" description="Helical" evidence="1">
    <location>
        <begin position="132"/>
        <end position="154"/>
    </location>
</feature>
<dbReference type="InterPro" id="IPR029021">
    <property type="entry name" value="Prot-tyrosine_phosphatase-like"/>
</dbReference>
<dbReference type="PANTHER" id="PTHR47216:SF4">
    <property type="entry name" value="OS01G0859400 PROTEIN"/>
    <property type="match status" value="1"/>
</dbReference>
<proteinExistence type="predicted"/>
<evidence type="ECO:0000313" key="4">
    <source>
        <dbReference type="Proteomes" id="UP001549691"/>
    </source>
</evidence>
<protein>
    <submittedName>
        <fullName evidence="3">Phosphatase PAP2/dual specificity phosphatase family protein</fullName>
    </submittedName>
</protein>
<evidence type="ECO:0000313" key="3">
    <source>
        <dbReference type="EMBL" id="MET7016126.1"/>
    </source>
</evidence>
<feature type="transmembrane region" description="Helical" evidence="1">
    <location>
        <begin position="92"/>
        <end position="112"/>
    </location>
</feature>
<dbReference type="SUPFAM" id="SSF52799">
    <property type="entry name" value="(Phosphotyrosine protein) phosphatases II"/>
    <property type="match status" value="1"/>
</dbReference>
<feature type="transmembrane region" description="Helical" evidence="1">
    <location>
        <begin position="20"/>
        <end position="41"/>
    </location>
</feature>
<dbReference type="EMBL" id="JBEWZI010000028">
    <property type="protein sequence ID" value="MET7016126.1"/>
    <property type="molecule type" value="Genomic_DNA"/>
</dbReference>
<gene>
    <name evidence="3" type="ORF">ABXR19_18215</name>
</gene>
<keyword evidence="1" id="KW-0472">Membrane</keyword>
<evidence type="ECO:0000256" key="1">
    <source>
        <dbReference type="SAM" id="Phobius"/>
    </source>
</evidence>
<sequence length="442" mass="48984">MPPDSGSPLPQQSQRPWRWALLWGALLGVLFFGSYTAANHFTAQRSDVSVYVFAWERHIPFLAWTILPYWSIDFLYAAALFAARSKAELFRLAYRLLAAQIICITGFLLWPLRFSFTRPATDGWTGAMFDALTGFDLPFNQAPSLHICLLVVLWRFYADLTGQKPIRWLLHTWFALIGISVLTTWQHHFIDLVTGLSAGALCLLLVPEANASWRWRGHEAGGKRLRLGLIYLAGATLVASLGAALFPAASAWPFYWLAASLAGVGAIYLGGEATHFGKQGTRMPWRSWMFFGPHLAAARLNVWLWTRKLPIGVEVHDGVFLGRQPDAATQAQHDIHHVVDLCAELSLPASPRAASSLPVMDLIPLSPAQLTSAAQAIEEARQQGLGVWVCCALGFSRSAACVAAWLVQHRGFTPEEALAAIRRVRPQVVLKTEQFHDLTRLA</sequence>
<keyword evidence="4" id="KW-1185">Reference proteome</keyword>
<dbReference type="Pfam" id="PF00782">
    <property type="entry name" value="DSPc"/>
    <property type="match status" value="1"/>
</dbReference>
<dbReference type="CDD" id="cd03386">
    <property type="entry name" value="PAP2_Aur1_like"/>
    <property type="match status" value="1"/>
</dbReference>
<keyword evidence="1" id="KW-0812">Transmembrane</keyword>
<dbReference type="RefSeq" id="WP_354602583.1">
    <property type="nucleotide sequence ID" value="NZ_JBEWZI010000028.1"/>
</dbReference>
<feature type="transmembrane region" description="Helical" evidence="1">
    <location>
        <begin position="189"/>
        <end position="206"/>
    </location>
</feature>
<feature type="transmembrane region" description="Helical" evidence="1">
    <location>
        <begin position="166"/>
        <end position="183"/>
    </location>
</feature>
<reference evidence="3 4" key="1">
    <citation type="submission" date="2024-07" db="EMBL/GenBank/DDBJ databases">
        <title>Uliginosibacterium flavum JJ3220;KACC:17644.</title>
        <authorList>
            <person name="Kim M.K."/>
        </authorList>
    </citation>
    <scope>NUCLEOTIDE SEQUENCE [LARGE SCALE GENOMIC DNA]</scope>
    <source>
        <strain evidence="3 4">KACC:17644</strain>
    </source>
</reference>
<evidence type="ECO:0000259" key="2">
    <source>
        <dbReference type="PROSITE" id="PS50056"/>
    </source>
</evidence>
<dbReference type="PANTHER" id="PTHR47216">
    <property type="match status" value="1"/>
</dbReference>
<dbReference type="PROSITE" id="PS50056">
    <property type="entry name" value="TYR_PHOSPHATASE_2"/>
    <property type="match status" value="1"/>
</dbReference>
<dbReference type="InterPro" id="IPR020422">
    <property type="entry name" value="TYR_PHOSPHATASE_DUAL_dom"/>
</dbReference>
<dbReference type="InterPro" id="IPR000340">
    <property type="entry name" value="Dual-sp_phosphatase_cat-dom"/>
</dbReference>
<dbReference type="Gene3D" id="3.90.190.10">
    <property type="entry name" value="Protein tyrosine phosphatase superfamily"/>
    <property type="match status" value="1"/>
</dbReference>
<feature type="domain" description="Tyrosine specific protein phosphatases" evidence="2">
    <location>
        <begin position="368"/>
        <end position="436"/>
    </location>
</feature>